<dbReference type="EMBL" id="MAAF01000056">
    <property type="protein sequence ID" value="OUR80830.1"/>
    <property type="molecule type" value="Genomic_DNA"/>
</dbReference>
<dbReference type="InterPro" id="IPR036291">
    <property type="entry name" value="NAD(P)-bd_dom_sf"/>
</dbReference>
<dbReference type="Proteomes" id="UP000243053">
    <property type="component" value="Unassembled WGS sequence"/>
</dbReference>
<accession>A0A1Y5EEP8</accession>
<evidence type="ECO:0000256" key="2">
    <source>
        <dbReference type="ARBA" id="ARBA00023002"/>
    </source>
</evidence>
<sequence>MAKVVLITGASSGIGRITAILLAQHGYIVYAGTRDPSKFTIKLDNLNVIALDITDPQSIKYTIDAIKAEQGRIDVLINNAGYALVSTVEEASEEEMFTQFNINVFSILRLCKAVTPLMRINSNGIIINISSFLGKIGLPLFTFYNASKYAVEGITDSLRYELKPFNIRVHSIMPGFFNTNFAKGNLVLNEATVDESSPYSELASNLLPDILAQINGGNEAKEAAALIIKTIEDDASPARSTVGDKASKFIAMRRELSDEDFERRVREYYNLNG</sequence>
<dbReference type="PRINTS" id="PR00081">
    <property type="entry name" value="GDHRDH"/>
</dbReference>
<evidence type="ECO:0000256" key="3">
    <source>
        <dbReference type="RuleBase" id="RU000363"/>
    </source>
</evidence>
<keyword evidence="2" id="KW-0560">Oxidoreductase</keyword>
<dbReference type="PANTHER" id="PTHR43976">
    <property type="entry name" value="SHORT CHAIN DEHYDROGENASE"/>
    <property type="match status" value="1"/>
</dbReference>
<dbReference type="CDD" id="cd05374">
    <property type="entry name" value="17beta-HSD-like_SDR_c"/>
    <property type="match status" value="1"/>
</dbReference>
<reference evidence="5" key="1">
    <citation type="journal article" date="2017" name="Proc. Natl. Acad. Sci. U.S.A.">
        <title>Simulation of Deepwater Horizon oil plume reveals substrate specialization within a complex community of hydrocarbon degraders.</title>
        <authorList>
            <person name="Hu P."/>
            <person name="Dubinsky E.A."/>
            <person name="Probst A.J."/>
            <person name="Wang J."/>
            <person name="Sieber C.M.K."/>
            <person name="Tom L.M."/>
            <person name="Gardinali P."/>
            <person name="Banfield J.F."/>
            <person name="Atlas R.M."/>
            <person name="Andersen G.L."/>
        </authorList>
    </citation>
    <scope>NUCLEOTIDE SEQUENCE [LARGE SCALE GENOMIC DNA]</scope>
</reference>
<dbReference type="InterPro" id="IPR051911">
    <property type="entry name" value="SDR_oxidoreductase"/>
</dbReference>
<dbReference type="PANTHER" id="PTHR43976:SF16">
    <property type="entry name" value="SHORT-CHAIN DEHYDROGENASE_REDUCTASE FAMILY PROTEIN"/>
    <property type="match status" value="1"/>
</dbReference>
<evidence type="ECO:0000313" key="4">
    <source>
        <dbReference type="EMBL" id="OUR80830.1"/>
    </source>
</evidence>
<dbReference type="AlphaFoldDB" id="A0A1Y5EEP8"/>
<dbReference type="InterPro" id="IPR020904">
    <property type="entry name" value="Sc_DH/Rdtase_CS"/>
</dbReference>
<gene>
    <name evidence="4" type="ORF">A9Q75_09140</name>
</gene>
<comment type="similarity">
    <text evidence="1 3">Belongs to the short-chain dehydrogenases/reductases (SDR) family.</text>
</comment>
<dbReference type="Gene3D" id="3.40.50.720">
    <property type="entry name" value="NAD(P)-binding Rossmann-like Domain"/>
    <property type="match status" value="1"/>
</dbReference>
<dbReference type="GO" id="GO:0016491">
    <property type="term" value="F:oxidoreductase activity"/>
    <property type="evidence" value="ECO:0007669"/>
    <property type="project" value="UniProtKB-KW"/>
</dbReference>
<dbReference type="Pfam" id="PF00106">
    <property type="entry name" value="adh_short"/>
    <property type="match status" value="1"/>
</dbReference>
<evidence type="ECO:0000313" key="5">
    <source>
        <dbReference type="Proteomes" id="UP000243053"/>
    </source>
</evidence>
<name>A0A1Y5EEP8_COLPS</name>
<dbReference type="PROSITE" id="PS00061">
    <property type="entry name" value="ADH_SHORT"/>
    <property type="match status" value="1"/>
</dbReference>
<comment type="caution">
    <text evidence="4">The sequence shown here is derived from an EMBL/GenBank/DDBJ whole genome shotgun (WGS) entry which is preliminary data.</text>
</comment>
<organism evidence="4 5">
    <name type="scientific">Colwellia psychrerythraea</name>
    <name type="common">Vibrio psychroerythus</name>
    <dbReference type="NCBI Taxonomy" id="28229"/>
    <lineage>
        <taxon>Bacteria</taxon>
        <taxon>Pseudomonadati</taxon>
        <taxon>Pseudomonadota</taxon>
        <taxon>Gammaproteobacteria</taxon>
        <taxon>Alteromonadales</taxon>
        <taxon>Colwelliaceae</taxon>
        <taxon>Colwellia</taxon>
    </lineage>
</organism>
<evidence type="ECO:0000256" key="1">
    <source>
        <dbReference type="ARBA" id="ARBA00006484"/>
    </source>
</evidence>
<dbReference type="PRINTS" id="PR00080">
    <property type="entry name" value="SDRFAMILY"/>
</dbReference>
<proteinExistence type="inferred from homology"/>
<dbReference type="SUPFAM" id="SSF51735">
    <property type="entry name" value="NAD(P)-binding Rossmann-fold domains"/>
    <property type="match status" value="1"/>
</dbReference>
<dbReference type="InterPro" id="IPR002347">
    <property type="entry name" value="SDR_fam"/>
</dbReference>
<protein>
    <submittedName>
        <fullName evidence="4">Short-chain dehydrogenase/reductase</fullName>
    </submittedName>
</protein>